<organism evidence="1 2">
    <name type="scientific">Araneus ventricosus</name>
    <name type="common">Orbweaver spider</name>
    <name type="synonym">Epeira ventricosa</name>
    <dbReference type="NCBI Taxonomy" id="182803"/>
    <lineage>
        <taxon>Eukaryota</taxon>
        <taxon>Metazoa</taxon>
        <taxon>Ecdysozoa</taxon>
        <taxon>Arthropoda</taxon>
        <taxon>Chelicerata</taxon>
        <taxon>Arachnida</taxon>
        <taxon>Araneae</taxon>
        <taxon>Araneomorphae</taxon>
        <taxon>Entelegynae</taxon>
        <taxon>Araneoidea</taxon>
        <taxon>Araneidae</taxon>
        <taxon>Araneus</taxon>
    </lineage>
</organism>
<gene>
    <name evidence="1" type="ORF">AVEN_181402_1</name>
</gene>
<protein>
    <submittedName>
        <fullName evidence="1">Uncharacterized protein</fullName>
    </submittedName>
</protein>
<keyword evidence="2" id="KW-1185">Reference proteome</keyword>
<dbReference type="AlphaFoldDB" id="A0A4Y2LB13"/>
<sequence>MYTNPTDWIREDVIYIFKHGPFSVYLKRFHLSDSDQSSCDGTDTALHYATEYALTVSWYMRRLTPNFEQGWLKRVANNLVSRQKIRRIAKFISGNRDFFRPP</sequence>
<name>A0A4Y2LB13_ARAVE</name>
<accession>A0A4Y2LB13</accession>
<dbReference type="EMBL" id="BGPR01005615">
    <property type="protein sequence ID" value="GBN11845.1"/>
    <property type="molecule type" value="Genomic_DNA"/>
</dbReference>
<evidence type="ECO:0000313" key="2">
    <source>
        <dbReference type="Proteomes" id="UP000499080"/>
    </source>
</evidence>
<dbReference type="Proteomes" id="UP000499080">
    <property type="component" value="Unassembled WGS sequence"/>
</dbReference>
<comment type="caution">
    <text evidence="1">The sequence shown here is derived from an EMBL/GenBank/DDBJ whole genome shotgun (WGS) entry which is preliminary data.</text>
</comment>
<reference evidence="1 2" key="1">
    <citation type="journal article" date="2019" name="Sci. Rep.">
        <title>Orb-weaving spider Araneus ventricosus genome elucidates the spidroin gene catalogue.</title>
        <authorList>
            <person name="Kono N."/>
            <person name="Nakamura H."/>
            <person name="Ohtoshi R."/>
            <person name="Moran D.A.P."/>
            <person name="Shinohara A."/>
            <person name="Yoshida Y."/>
            <person name="Fujiwara M."/>
            <person name="Mori M."/>
            <person name="Tomita M."/>
            <person name="Arakawa K."/>
        </authorList>
    </citation>
    <scope>NUCLEOTIDE SEQUENCE [LARGE SCALE GENOMIC DNA]</scope>
</reference>
<evidence type="ECO:0000313" key="1">
    <source>
        <dbReference type="EMBL" id="GBN11845.1"/>
    </source>
</evidence>
<proteinExistence type="predicted"/>